<evidence type="ECO:0000259" key="3">
    <source>
        <dbReference type="PROSITE" id="PS51186"/>
    </source>
</evidence>
<feature type="domain" description="N-acetyltransferase" evidence="3">
    <location>
        <begin position="1"/>
        <end position="162"/>
    </location>
</feature>
<dbReference type="InterPro" id="IPR016181">
    <property type="entry name" value="Acyl_CoA_acyltransferase"/>
</dbReference>
<keyword evidence="2" id="KW-0012">Acyltransferase</keyword>
<dbReference type="PANTHER" id="PTHR43877">
    <property type="entry name" value="AMINOALKYLPHOSPHONATE N-ACETYLTRANSFERASE-RELATED-RELATED"/>
    <property type="match status" value="1"/>
</dbReference>
<evidence type="ECO:0000256" key="2">
    <source>
        <dbReference type="ARBA" id="ARBA00023315"/>
    </source>
</evidence>
<dbReference type="InterPro" id="IPR050832">
    <property type="entry name" value="Bact_Acetyltransf"/>
</dbReference>
<sequence>MILREASLADAPAIAALHTANWRQSYAGILPDDYLASEIEADRKAVWQERLSKTEAGRRTTVAEDEGGKLAGFSCVYFDHDPQWGAFLDNLHTSASARGKGYGLALLKDIASRTVSHGATAGLYLWVFEKNQTARAFYARAGAQEVERTDTQWALAMGEWRLRCHWSADDLCALAAD</sequence>
<keyword evidence="1 4" id="KW-0808">Transferase</keyword>
<name>A0A850H6I4_9SPHN</name>
<reference evidence="4 5" key="1">
    <citation type="submission" date="2020-06" db="EMBL/GenBank/DDBJ databases">
        <title>Altererythrobacter sp. HHU K3-1.</title>
        <authorList>
            <person name="Zhang D."/>
            <person name="Xue H."/>
        </authorList>
    </citation>
    <scope>NUCLEOTIDE SEQUENCE [LARGE SCALE GENOMIC DNA]</scope>
    <source>
        <strain evidence="4 5">HHU K3-1</strain>
    </source>
</reference>
<dbReference type="AlphaFoldDB" id="A0A850H6I4"/>
<evidence type="ECO:0000313" key="5">
    <source>
        <dbReference type="Proteomes" id="UP000561438"/>
    </source>
</evidence>
<dbReference type="Gene3D" id="3.40.630.30">
    <property type="match status" value="1"/>
</dbReference>
<proteinExistence type="predicted"/>
<dbReference type="SUPFAM" id="SSF55729">
    <property type="entry name" value="Acyl-CoA N-acyltransferases (Nat)"/>
    <property type="match status" value="1"/>
</dbReference>
<dbReference type="GO" id="GO:0016747">
    <property type="term" value="F:acyltransferase activity, transferring groups other than amino-acyl groups"/>
    <property type="evidence" value="ECO:0007669"/>
    <property type="project" value="InterPro"/>
</dbReference>
<accession>A0A850H6I4</accession>
<dbReference type="CDD" id="cd04301">
    <property type="entry name" value="NAT_SF"/>
    <property type="match status" value="1"/>
</dbReference>
<gene>
    <name evidence="4" type="ORF">HUV48_12220</name>
</gene>
<comment type="caution">
    <text evidence="4">The sequence shown here is derived from an EMBL/GenBank/DDBJ whole genome shotgun (WGS) entry which is preliminary data.</text>
</comment>
<keyword evidence="5" id="KW-1185">Reference proteome</keyword>
<dbReference type="RefSeq" id="WP_176268083.1">
    <property type="nucleotide sequence ID" value="NZ_JABWGV010000005.1"/>
</dbReference>
<dbReference type="Proteomes" id="UP000561438">
    <property type="component" value="Unassembled WGS sequence"/>
</dbReference>
<dbReference type="EMBL" id="JABWGV010000005">
    <property type="protein sequence ID" value="NVD45772.1"/>
    <property type="molecule type" value="Genomic_DNA"/>
</dbReference>
<dbReference type="InterPro" id="IPR000182">
    <property type="entry name" value="GNAT_dom"/>
</dbReference>
<evidence type="ECO:0000313" key="4">
    <source>
        <dbReference type="EMBL" id="NVD45772.1"/>
    </source>
</evidence>
<organism evidence="4 5">
    <name type="scientific">Qipengyuania atrilutea</name>
    <dbReference type="NCBI Taxonomy" id="2744473"/>
    <lineage>
        <taxon>Bacteria</taxon>
        <taxon>Pseudomonadati</taxon>
        <taxon>Pseudomonadota</taxon>
        <taxon>Alphaproteobacteria</taxon>
        <taxon>Sphingomonadales</taxon>
        <taxon>Erythrobacteraceae</taxon>
        <taxon>Qipengyuania</taxon>
    </lineage>
</organism>
<dbReference type="PROSITE" id="PS51186">
    <property type="entry name" value="GNAT"/>
    <property type="match status" value="1"/>
</dbReference>
<evidence type="ECO:0000256" key="1">
    <source>
        <dbReference type="ARBA" id="ARBA00022679"/>
    </source>
</evidence>
<dbReference type="Pfam" id="PF00583">
    <property type="entry name" value="Acetyltransf_1"/>
    <property type="match status" value="1"/>
</dbReference>
<protein>
    <submittedName>
        <fullName evidence="4">GNAT family N-acetyltransferase</fullName>
    </submittedName>
</protein>